<name>A0A8H5T9K7_FUSCI</name>
<reference evidence="2 3" key="2">
    <citation type="submission" date="2020-05" db="EMBL/GenBank/DDBJ databases">
        <title>Identification and distribution of gene clusters putatively required for synthesis of sphingolipid metabolism inhibitors in phylogenetically diverse species of the filamentous fungus Fusarium.</title>
        <authorList>
            <person name="Kim H.-S."/>
            <person name="Busman M."/>
            <person name="Brown D.W."/>
            <person name="Divon H."/>
            <person name="Uhlig S."/>
            <person name="Proctor R.H."/>
        </authorList>
    </citation>
    <scope>NUCLEOTIDE SEQUENCE [LARGE SCALE GENOMIC DNA]</scope>
    <source>
        <strain evidence="2 3">NRRL 25331</strain>
    </source>
</reference>
<reference evidence="3" key="1">
    <citation type="journal article" date="2020" name="BMC Genomics">
        <title>Correction to: Identification and distribution of gene clusters required for synthesis of sphingolipid metabolism inhibitors in diverse species of the filamentous fungus Fusarium.</title>
        <authorList>
            <person name="Kim H.S."/>
            <person name="Lohmar J.M."/>
            <person name="Busman M."/>
            <person name="Brown D.W."/>
            <person name="Naumann T.A."/>
            <person name="Divon H.H."/>
            <person name="Lysoe E."/>
            <person name="Uhlig S."/>
            <person name="Proctor R.H."/>
        </authorList>
    </citation>
    <scope>NUCLEOTIDE SEQUENCE [LARGE SCALE GENOMIC DNA]</scope>
    <source>
        <strain evidence="3">NRRL 25331</strain>
    </source>
</reference>
<dbReference type="Proteomes" id="UP000572754">
    <property type="component" value="Unassembled WGS sequence"/>
</dbReference>
<comment type="caution">
    <text evidence="2">The sequence shown here is derived from an EMBL/GenBank/DDBJ whole genome shotgun (WGS) entry which is preliminary data.</text>
</comment>
<sequence length="278" mass="31236">MSIAGAVTTALAQFEFDEETGFHRLGGTELPCLHCVLSAHRDGRLVCVVDDGPSRCTLCKRDHKKCTAIPPELKSVIQAYWNACHDEFSTDRALTRLQKWRAMQSLVNPLRTSSRNPNGVAPVVRAQELASNRELLTLCYRVQTAPEVHDTAIIEENIRRSVHAYVRECREANVFVAVLRRLPTAFETPVDGKDDRKRAKLPPAELPDQFVNDMERLIAEGKLAARNTVRIVGQAPVHRGAAQATPQKWRRQPEEREDTPPPEEEIRVSEAPDDPSRP</sequence>
<gene>
    <name evidence="2" type="ORF">FCIRC_10498</name>
</gene>
<accession>A0A8H5T9K7</accession>
<dbReference type="EMBL" id="JAAQPE010000391">
    <property type="protein sequence ID" value="KAF5665571.1"/>
    <property type="molecule type" value="Genomic_DNA"/>
</dbReference>
<keyword evidence="3" id="KW-1185">Reference proteome</keyword>
<evidence type="ECO:0000313" key="3">
    <source>
        <dbReference type="Proteomes" id="UP000572754"/>
    </source>
</evidence>
<organism evidence="2 3">
    <name type="scientific">Fusarium circinatum</name>
    <name type="common">Pitch canker fungus</name>
    <name type="synonym">Gibberella circinata</name>
    <dbReference type="NCBI Taxonomy" id="48490"/>
    <lineage>
        <taxon>Eukaryota</taxon>
        <taxon>Fungi</taxon>
        <taxon>Dikarya</taxon>
        <taxon>Ascomycota</taxon>
        <taxon>Pezizomycotina</taxon>
        <taxon>Sordariomycetes</taxon>
        <taxon>Hypocreomycetidae</taxon>
        <taxon>Hypocreales</taxon>
        <taxon>Nectriaceae</taxon>
        <taxon>Fusarium</taxon>
        <taxon>Fusarium fujikuroi species complex</taxon>
    </lineage>
</organism>
<dbReference type="AlphaFoldDB" id="A0A8H5T9K7"/>
<evidence type="ECO:0000256" key="1">
    <source>
        <dbReference type="SAM" id="MobiDB-lite"/>
    </source>
</evidence>
<feature type="region of interest" description="Disordered" evidence="1">
    <location>
        <begin position="233"/>
        <end position="278"/>
    </location>
</feature>
<feature type="compositionally biased region" description="Basic and acidic residues" evidence="1">
    <location>
        <begin position="264"/>
        <end position="278"/>
    </location>
</feature>
<evidence type="ECO:0000313" key="2">
    <source>
        <dbReference type="EMBL" id="KAF5665571.1"/>
    </source>
</evidence>
<proteinExistence type="predicted"/>
<protein>
    <submittedName>
        <fullName evidence="2">Uncharacterized protein</fullName>
    </submittedName>
</protein>